<dbReference type="AlphaFoldDB" id="A0A8E2DFE2"/>
<sequence length="156" mass="18181">MQDLCTYGIWLWPRLRSFRLRGASPLPVSTIDECTRYCPDLNRLCLHEVDLSSALQVLPGVLPRHALSPLVIPAHSSQREHFQVASAYLHFRFAQLDAEHEPVHDWLCFTNQFHKLRRDFELDIRFNGFREIMKQRTAAAIEHHLSIVAFMRDTCA</sequence>
<evidence type="ECO:0000313" key="1">
    <source>
        <dbReference type="EMBL" id="OCH83709.1"/>
    </source>
</evidence>
<accession>A0A8E2DFE2</accession>
<gene>
    <name evidence="1" type="ORF">OBBRIDRAFT_872240</name>
</gene>
<protein>
    <submittedName>
        <fullName evidence="1">Uncharacterized protein</fullName>
    </submittedName>
</protein>
<organism evidence="1 2">
    <name type="scientific">Obba rivulosa</name>
    <dbReference type="NCBI Taxonomy" id="1052685"/>
    <lineage>
        <taxon>Eukaryota</taxon>
        <taxon>Fungi</taxon>
        <taxon>Dikarya</taxon>
        <taxon>Basidiomycota</taxon>
        <taxon>Agaricomycotina</taxon>
        <taxon>Agaricomycetes</taxon>
        <taxon>Polyporales</taxon>
        <taxon>Gelatoporiaceae</taxon>
        <taxon>Obba</taxon>
    </lineage>
</organism>
<name>A0A8E2DFE2_9APHY</name>
<proteinExistence type="predicted"/>
<dbReference type="EMBL" id="KV722853">
    <property type="protein sequence ID" value="OCH83709.1"/>
    <property type="molecule type" value="Genomic_DNA"/>
</dbReference>
<reference evidence="1 2" key="1">
    <citation type="submission" date="2016-07" db="EMBL/GenBank/DDBJ databases">
        <title>Draft genome of the white-rot fungus Obba rivulosa 3A-2.</title>
        <authorList>
            <consortium name="DOE Joint Genome Institute"/>
            <person name="Miettinen O."/>
            <person name="Riley R."/>
            <person name="Acob R."/>
            <person name="Barry K."/>
            <person name="Cullen D."/>
            <person name="De Vries R."/>
            <person name="Hainaut M."/>
            <person name="Hatakka A."/>
            <person name="Henrissat B."/>
            <person name="Hilden K."/>
            <person name="Kuo R."/>
            <person name="Labutti K."/>
            <person name="Lipzen A."/>
            <person name="Makela M.R."/>
            <person name="Sandor L."/>
            <person name="Spatafora J.W."/>
            <person name="Grigoriev I.V."/>
            <person name="Hibbett D.S."/>
        </authorList>
    </citation>
    <scope>NUCLEOTIDE SEQUENCE [LARGE SCALE GENOMIC DNA]</scope>
    <source>
        <strain evidence="1 2">3A-2</strain>
    </source>
</reference>
<dbReference type="Proteomes" id="UP000250043">
    <property type="component" value="Unassembled WGS sequence"/>
</dbReference>
<keyword evidence="2" id="KW-1185">Reference proteome</keyword>
<evidence type="ECO:0000313" key="2">
    <source>
        <dbReference type="Proteomes" id="UP000250043"/>
    </source>
</evidence>